<evidence type="ECO:0000313" key="3">
    <source>
        <dbReference type="EMBL" id="AKF03960.1"/>
    </source>
</evidence>
<gene>
    <name evidence="3" type="ORF">DB32_001109</name>
</gene>
<dbReference type="KEGG" id="samy:DB32_001109"/>
<organism evidence="3 4">
    <name type="scientific">Sandaracinus amylolyticus</name>
    <dbReference type="NCBI Taxonomy" id="927083"/>
    <lineage>
        <taxon>Bacteria</taxon>
        <taxon>Pseudomonadati</taxon>
        <taxon>Myxococcota</taxon>
        <taxon>Polyangia</taxon>
        <taxon>Polyangiales</taxon>
        <taxon>Sandaracinaceae</taxon>
        <taxon>Sandaracinus</taxon>
    </lineage>
</organism>
<reference evidence="3 4" key="1">
    <citation type="submission" date="2015-03" db="EMBL/GenBank/DDBJ databases">
        <title>Genome assembly of Sandaracinus amylolyticus DSM 53668.</title>
        <authorList>
            <person name="Sharma G."/>
            <person name="Subramanian S."/>
        </authorList>
    </citation>
    <scope>NUCLEOTIDE SEQUENCE [LARGE SCALE GENOMIC DNA]</scope>
    <source>
        <strain evidence="3 4">DSM 53668</strain>
    </source>
</reference>
<evidence type="ECO:0000256" key="2">
    <source>
        <dbReference type="SAM" id="SignalP"/>
    </source>
</evidence>
<name>A0A0F6YFQ2_9BACT</name>
<dbReference type="EMBL" id="CP011125">
    <property type="protein sequence ID" value="AKF03960.1"/>
    <property type="molecule type" value="Genomic_DNA"/>
</dbReference>
<feature type="signal peptide" evidence="2">
    <location>
        <begin position="1"/>
        <end position="27"/>
    </location>
</feature>
<keyword evidence="1" id="KW-0812">Transmembrane</keyword>
<keyword evidence="1" id="KW-0472">Membrane</keyword>
<sequence length="203" mass="21104">MRRMASLRRGSIVVVVVLSLVASTARAWAPGTRHGDGDALTLTVGAGHEWRSAPQASEWIPSVGVGYGAWGTLFAVALYYGAALVVEPVRGELSLLGEVGLSLIAIEMIVGLGWSAGPLWAPDVEPDAGGLGWHVTLAVPIPSEISTSTYAELAPATELVRFVAFVRARGAVPVSGGHDVALELGIGVLWGHSGPRNVSVEPR</sequence>
<feature type="transmembrane region" description="Helical" evidence="1">
    <location>
        <begin position="93"/>
        <end position="114"/>
    </location>
</feature>
<evidence type="ECO:0000313" key="4">
    <source>
        <dbReference type="Proteomes" id="UP000034883"/>
    </source>
</evidence>
<protein>
    <submittedName>
        <fullName evidence="3">Uncharacterized protein</fullName>
    </submittedName>
</protein>
<proteinExistence type="predicted"/>
<dbReference type="Proteomes" id="UP000034883">
    <property type="component" value="Chromosome"/>
</dbReference>
<keyword evidence="4" id="KW-1185">Reference proteome</keyword>
<keyword evidence="1" id="KW-1133">Transmembrane helix</keyword>
<dbReference type="AlphaFoldDB" id="A0A0F6YFQ2"/>
<keyword evidence="2" id="KW-0732">Signal</keyword>
<accession>A0A0F6YFQ2</accession>
<feature type="transmembrane region" description="Helical" evidence="1">
    <location>
        <begin position="67"/>
        <end position="86"/>
    </location>
</feature>
<evidence type="ECO:0000256" key="1">
    <source>
        <dbReference type="SAM" id="Phobius"/>
    </source>
</evidence>
<feature type="chain" id="PRO_5002512791" evidence="2">
    <location>
        <begin position="28"/>
        <end position="203"/>
    </location>
</feature>